<comment type="similarity">
    <text evidence="2">Belongs to the AB hydrolase superfamily. Epoxide hydrolase family.</text>
</comment>
<evidence type="ECO:0000256" key="2">
    <source>
        <dbReference type="ARBA" id="ARBA00038334"/>
    </source>
</evidence>
<dbReference type="InterPro" id="IPR029058">
    <property type="entry name" value="AB_hydrolase_fold"/>
</dbReference>
<evidence type="ECO:0000256" key="1">
    <source>
        <dbReference type="ARBA" id="ARBA00022801"/>
    </source>
</evidence>
<dbReference type="InterPro" id="IPR000073">
    <property type="entry name" value="AB_hydrolase_1"/>
</dbReference>
<dbReference type="AlphaFoldDB" id="A0A8H4L6M8"/>
<evidence type="ECO:0000259" key="3">
    <source>
        <dbReference type="Pfam" id="PF12697"/>
    </source>
</evidence>
<dbReference type="Gene3D" id="3.40.50.1820">
    <property type="entry name" value="alpha/beta hydrolase"/>
    <property type="match status" value="1"/>
</dbReference>
<dbReference type="Proteomes" id="UP000554235">
    <property type="component" value="Unassembled WGS sequence"/>
</dbReference>
<dbReference type="EMBL" id="JAADYS010001509">
    <property type="protein sequence ID" value="KAF4462590.1"/>
    <property type="molecule type" value="Genomic_DNA"/>
</dbReference>
<feature type="domain" description="AB hydrolase-1" evidence="3">
    <location>
        <begin position="40"/>
        <end position="322"/>
    </location>
</feature>
<dbReference type="GO" id="GO:0016787">
    <property type="term" value="F:hydrolase activity"/>
    <property type="evidence" value="ECO:0007669"/>
    <property type="project" value="UniProtKB-KW"/>
</dbReference>
<reference evidence="4 5" key="1">
    <citation type="submission" date="2020-01" db="EMBL/GenBank/DDBJ databases">
        <title>Identification and distribution of gene clusters putatively required for synthesis of sphingolipid metabolism inhibitors in phylogenetically diverse species of the filamentous fungus Fusarium.</title>
        <authorList>
            <person name="Kim H.-S."/>
            <person name="Busman M."/>
            <person name="Brown D.W."/>
            <person name="Divon H."/>
            <person name="Uhlig S."/>
            <person name="Proctor R.H."/>
        </authorList>
    </citation>
    <scope>NUCLEOTIDE SEQUENCE [LARGE SCALE GENOMIC DNA]</scope>
    <source>
        <strain evidence="4 5">NRRL 20459</strain>
    </source>
</reference>
<dbReference type="OrthoDB" id="408373at2759"/>
<keyword evidence="5" id="KW-1185">Reference proteome</keyword>
<name>A0A8H4L6M8_9HYPO</name>
<accession>A0A8H4L6M8</accession>
<dbReference type="SUPFAM" id="SSF53474">
    <property type="entry name" value="alpha/beta-Hydrolases"/>
    <property type="match status" value="1"/>
</dbReference>
<sequence>MNIDKLEPDDPRVSRETTLIRNRTYSYILSTPETEPIATILLLHGFPDLAFGWRYQIPFLTDLGYQVVAPDMLGFGRTTVPDQPGCYALRAVSEDMRELAKVVTEDQKIILGGHGMGGNVAWRVALWCPELVQGVFSISSPFLPPSKAFRTLDDVTKVGELRCLRYQLKLKDPEVEEEIQDEGKTRQFLNAMYGRLGPHNEVGFTAGDGVLLDRLPVLNISHLVSNKELDHYVAEYARCAHSSLRGPLNWYRTRTHNYLDELRLLRHPIKFSMPTLFLSATKDDINLPTLTKQMDQYFDDLDHGEVQAGHWAHWESPLEVNQQIAQWLEKVVEYNDVERDS</sequence>
<protein>
    <submittedName>
        <fullName evidence="4">Epoxide hydrolase</fullName>
    </submittedName>
</protein>
<keyword evidence="1 4" id="KW-0378">Hydrolase</keyword>
<organism evidence="4 5">
    <name type="scientific">Fusarium albosuccineum</name>
    <dbReference type="NCBI Taxonomy" id="1237068"/>
    <lineage>
        <taxon>Eukaryota</taxon>
        <taxon>Fungi</taxon>
        <taxon>Dikarya</taxon>
        <taxon>Ascomycota</taxon>
        <taxon>Pezizomycotina</taxon>
        <taxon>Sordariomycetes</taxon>
        <taxon>Hypocreomycetidae</taxon>
        <taxon>Hypocreales</taxon>
        <taxon>Nectriaceae</taxon>
        <taxon>Fusarium</taxon>
        <taxon>Fusarium decemcellulare species complex</taxon>
    </lineage>
</organism>
<gene>
    <name evidence="4" type="ORF">FALBO_10595</name>
</gene>
<dbReference type="InterPro" id="IPR000639">
    <property type="entry name" value="Epox_hydrolase-like"/>
</dbReference>
<proteinExistence type="inferred from homology"/>
<dbReference type="PRINTS" id="PR00412">
    <property type="entry name" value="EPOXHYDRLASE"/>
</dbReference>
<evidence type="ECO:0000313" key="5">
    <source>
        <dbReference type="Proteomes" id="UP000554235"/>
    </source>
</evidence>
<dbReference type="PRINTS" id="PR00111">
    <property type="entry name" value="ABHYDROLASE"/>
</dbReference>
<dbReference type="PANTHER" id="PTHR43329">
    <property type="entry name" value="EPOXIDE HYDROLASE"/>
    <property type="match status" value="1"/>
</dbReference>
<evidence type="ECO:0000313" key="4">
    <source>
        <dbReference type="EMBL" id="KAF4462590.1"/>
    </source>
</evidence>
<comment type="caution">
    <text evidence="4">The sequence shown here is derived from an EMBL/GenBank/DDBJ whole genome shotgun (WGS) entry which is preliminary data.</text>
</comment>
<dbReference type="Pfam" id="PF12697">
    <property type="entry name" value="Abhydrolase_6"/>
    <property type="match status" value="1"/>
</dbReference>